<name>A0ABQ9UP47_SAGOE</name>
<evidence type="ECO:0000256" key="1">
    <source>
        <dbReference type="SAM" id="MobiDB-lite"/>
    </source>
</evidence>
<feature type="compositionally biased region" description="Polar residues" evidence="1">
    <location>
        <begin position="45"/>
        <end position="59"/>
    </location>
</feature>
<feature type="region of interest" description="Disordered" evidence="1">
    <location>
        <begin position="93"/>
        <end position="116"/>
    </location>
</feature>
<proteinExistence type="predicted"/>
<accession>A0ABQ9UP47</accession>
<feature type="region of interest" description="Disordered" evidence="1">
    <location>
        <begin position="41"/>
        <end position="62"/>
    </location>
</feature>
<evidence type="ECO:0000313" key="3">
    <source>
        <dbReference type="Proteomes" id="UP001266305"/>
    </source>
</evidence>
<comment type="caution">
    <text evidence="2">The sequence shown here is derived from an EMBL/GenBank/DDBJ whole genome shotgun (WGS) entry which is preliminary data.</text>
</comment>
<dbReference type="EMBL" id="JASSZA010000011">
    <property type="protein sequence ID" value="KAK2098840.1"/>
    <property type="molecule type" value="Genomic_DNA"/>
</dbReference>
<protein>
    <submittedName>
        <fullName evidence="2">Uncharacterized protein</fullName>
    </submittedName>
</protein>
<organism evidence="2 3">
    <name type="scientific">Saguinus oedipus</name>
    <name type="common">Cotton-top tamarin</name>
    <name type="synonym">Oedipomidas oedipus</name>
    <dbReference type="NCBI Taxonomy" id="9490"/>
    <lineage>
        <taxon>Eukaryota</taxon>
        <taxon>Metazoa</taxon>
        <taxon>Chordata</taxon>
        <taxon>Craniata</taxon>
        <taxon>Vertebrata</taxon>
        <taxon>Euteleostomi</taxon>
        <taxon>Mammalia</taxon>
        <taxon>Eutheria</taxon>
        <taxon>Euarchontoglires</taxon>
        <taxon>Primates</taxon>
        <taxon>Haplorrhini</taxon>
        <taxon>Platyrrhini</taxon>
        <taxon>Cebidae</taxon>
        <taxon>Callitrichinae</taxon>
        <taxon>Saguinus</taxon>
    </lineage>
</organism>
<gene>
    <name evidence="2" type="ORF">P7K49_024291</name>
</gene>
<evidence type="ECO:0000313" key="2">
    <source>
        <dbReference type="EMBL" id="KAK2098840.1"/>
    </source>
</evidence>
<reference evidence="2 3" key="1">
    <citation type="submission" date="2023-05" db="EMBL/GenBank/DDBJ databases">
        <title>B98-5 Cell Line De Novo Hybrid Assembly: An Optical Mapping Approach.</title>
        <authorList>
            <person name="Kananen K."/>
            <person name="Auerbach J.A."/>
            <person name="Kautto E."/>
            <person name="Blachly J.S."/>
        </authorList>
    </citation>
    <scope>NUCLEOTIDE SEQUENCE [LARGE SCALE GENOMIC DNA]</scope>
    <source>
        <strain evidence="2">B95-8</strain>
        <tissue evidence="2">Cell line</tissue>
    </source>
</reference>
<dbReference type="Proteomes" id="UP001266305">
    <property type="component" value="Unassembled WGS sequence"/>
</dbReference>
<sequence length="116" mass="12559">MTPSPRDVLCFSGRVGVSPPPPQRVATLTAQTAGRIYRQGRRATGTLQEPVSGEGASSNCRRKTPVRGLWTLVLRRAGGSVRSGCELGRRMQGVEGRAKDWQEGKLGGQQVEETLR</sequence>
<keyword evidence="3" id="KW-1185">Reference proteome</keyword>